<dbReference type="Proteomes" id="UP000282977">
    <property type="component" value="Unassembled WGS sequence"/>
</dbReference>
<comment type="caution">
    <text evidence="2">The sequence shown here is derived from an EMBL/GenBank/DDBJ whole genome shotgun (WGS) entry which is preliminary data.</text>
</comment>
<accession>A0A437J6D8</accession>
<dbReference type="EMBL" id="RZUL01000003">
    <property type="protein sequence ID" value="RVT40731.1"/>
    <property type="molecule type" value="Genomic_DNA"/>
</dbReference>
<feature type="transmembrane region" description="Helical" evidence="1">
    <location>
        <begin position="6"/>
        <end position="23"/>
    </location>
</feature>
<proteinExistence type="predicted"/>
<name>A0A437J6D8_9SPHN</name>
<dbReference type="AlphaFoldDB" id="A0A437J6D8"/>
<gene>
    <name evidence="2" type="ORF">ENE74_09605</name>
</gene>
<evidence type="ECO:0000313" key="2">
    <source>
        <dbReference type="EMBL" id="RVT40731.1"/>
    </source>
</evidence>
<keyword evidence="1" id="KW-0472">Membrane</keyword>
<reference evidence="2 3" key="1">
    <citation type="submission" date="2019-01" db="EMBL/GenBank/DDBJ databases">
        <authorList>
            <person name="Chen W.-M."/>
        </authorList>
    </citation>
    <scope>NUCLEOTIDE SEQUENCE [LARGE SCALE GENOMIC DNA]</scope>
    <source>
        <strain evidence="2 3">TLA-22</strain>
    </source>
</reference>
<organism evidence="2 3">
    <name type="scientific">Sphingobium algorifonticola</name>
    <dbReference type="NCBI Taxonomy" id="2008318"/>
    <lineage>
        <taxon>Bacteria</taxon>
        <taxon>Pseudomonadati</taxon>
        <taxon>Pseudomonadota</taxon>
        <taxon>Alphaproteobacteria</taxon>
        <taxon>Sphingomonadales</taxon>
        <taxon>Sphingomonadaceae</taxon>
        <taxon>Sphingobium</taxon>
    </lineage>
</organism>
<protein>
    <submittedName>
        <fullName evidence="2">Uncharacterized protein</fullName>
    </submittedName>
</protein>
<dbReference type="RefSeq" id="WP_127690730.1">
    <property type="nucleotide sequence ID" value="NZ_RZUL01000003.1"/>
</dbReference>
<evidence type="ECO:0000313" key="3">
    <source>
        <dbReference type="Proteomes" id="UP000282977"/>
    </source>
</evidence>
<sequence>MLTASNFLLWIIVILMAVAIVALSRRLAALEDNAAWQSVADHDRTAMKLDDSDMILAQDSDRKVVSIVAAQR</sequence>
<keyword evidence="1" id="KW-1133">Transmembrane helix</keyword>
<keyword evidence="1" id="KW-0812">Transmembrane</keyword>
<keyword evidence="3" id="KW-1185">Reference proteome</keyword>
<evidence type="ECO:0000256" key="1">
    <source>
        <dbReference type="SAM" id="Phobius"/>
    </source>
</evidence>